<dbReference type="GO" id="GO:0016887">
    <property type="term" value="F:ATP hydrolysis activity"/>
    <property type="evidence" value="ECO:0007669"/>
    <property type="project" value="InterPro"/>
</dbReference>
<proteinExistence type="inferred from homology"/>
<sequence length="360" mass="39696">MSHVREYASGLEDTPDVNSSPYLLEVQDLKKHFPLRRGMLKKTVGSVKAVDGVSFAVRPGETLGLVGESGCGKTTVGRMIMGGYTPTAGYIWFQPNGDSSRVDIGSIKPKEMRPLRRYIQMVFQDPFASLNPRMTVREILSEPLIVNKVAKGRELEDRVRELVDLVGLQVSHLGRYPHAFSGGQRQRISIARALALYPKLLVADEPTSALDVSVQAQIINLAMEIQDRLGLAYVFISHDLGLVRHFSQRIVLMYVGKVVEYAPAGPLFARPRHPYTEALMSNVPTTRRDVTTRKIILKGEPADPVSPPRGCAFHPRCLYARALCSETEPQLREIEPGHLAACHFAESLNLAGCGALGCVI</sequence>
<accession>A0A7C4AS76</accession>
<reference evidence="6" key="1">
    <citation type="journal article" date="2020" name="mSystems">
        <title>Genome- and Community-Level Interaction Insights into Carbon Utilization and Element Cycling Functions of Hydrothermarchaeota in Hydrothermal Sediment.</title>
        <authorList>
            <person name="Zhou Z."/>
            <person name="Liu Y."/>
            <person name="Xu W."/>
            <person name="Pan J."/>
            <person name="Luo Z.H."/>
            <person name="Li M."/>
        </authorList>
    </citation>
    <scope>NUCLEOTIDE SEQUENCE [LARGE SCALE GENOMIC DNA]</scope>
    <source>
        <strain evidence="6">SpSt-769</strain>
    </source>
</reference>
<dbReference type="InterPro" id="IPR013563">
    <property type="entry name" value="Oligopep_ABC_C"/>
</dbReference>
<dbReference type="CDD" id="cd03257">
    <property type="entry name" value="ABC_NikE_OppD_transporters"/>
    <property type="match status" value="1"/>
</dbReference>
<evidence type="ECO:0000256" key="3">
    <source>
        <dbReference type="ARBA" id="ARBA00022741"/>
    </source>
</evidence>
<dbReference type="PANTHER" id="PTHR43776">
    <property type="entry name" value="TRANSPORT ATP-BINDING PROTEIN"/>
    <property type="match status" value="1"/>
</dbReference>
<dbReference type="PROSITE" id="PS50893">
    <property type="entry name" value="ABC_TRANSPORTER_2"/>
    <property type="match status" value="1"/>
</dbReference>
<gene>
    <name evidence="6" type="ORF">ENV54_07305</name>
</gene>
<dbReference type="GO" id="GO:0055085">
    <property type="term" value="P:transmembrane transport"/>
    <property type="evidence" value="ECO:0007669"/>
    <property type="project" value="UniProtKB-ARBA"/>
</dbReference>
<comment type="caution">
    <text evidence="6">The sequence shown here is derived from an EMBL/GenBank/DDBJ whole genome shotgun (WGS) entry which is preliminary data.</text>
</comment>
<evidence type="ECO:0000313" key="6">
    <source>
        <dbReference type="EMBL" id="HGH61087.1"/>
    </source>
</evidence>
<dbReference type="FunFam" id="3.40.50.300:FF:000016">
    <property type="entry name" value="Oligopeptide ABC transporter ATP-binding component"/>
    <property type="match status" value="1"/>
</dbReference>
<dbReference type="InterPro" id="IPR027417">
    <property type="entry name" value="P-loop_NTPase"/>
</dbReference>
<evidence type="ECO:0000256" key="2">
    <source>
        <dbReference type="ARBA" id="ARBA00022448"/>
    </source>
</evidence>
<keyword evidence="4 6" id="KW-0067">ATP-binding</keyword>
<evidence type="ECO:0000256" key="4">
    <source>
        <dbReference type="ARBA" id="ARBA00022840"/>
    </source>
</evidence>
<keyword evidence="2" id="KW-0813">Transport</keyword>
<dbReference type="GO" id="GO:0005524">
    <property type="term" value="F:ATP binding"/>
    <property type="evidence" value="ECO:0007669"/>
    <property type="project" value="UniProtKB-KW"/>
</dbReference>
<organism evidence="6">
    <name type="scientific">Desulfomonile tiedjei</name>
    <dbReference type="NCBI Taxonomy" id="2358"/>
    <lineage>
        <taxon>Bacteria</taxon>
        <taxon>Pseudomonadati</taxon>
        <taxon>Thermodesulfobacteriota</taxon>
        <taxon>Desulfomonilia</taxon>
        <taxon>Desulfomonilales</taxon>
        <taxon>Desulfomonilaceae</taxon>
        <taxon>Desulfomonile</taxon>
    </lineage>
</organism>
<feature type="domain" description="ABC transporter" evidence="5">
    <location>
        <begin position="24"/>
        <end position="280"/>
    </location>
</feature>
<keyword evidence="3" id="KW-0547">Nucleotide-binding</keyword>
<protein>
    <submittedName>
        <fullName evidence="6">ATP-binding cassette domain-containing protein</fullName>
    </submittedName>
</protein>
<dbReference type="GO" id="GO:0015833">
    <property type="term" value="P:peptide transport"/>
    <property type="evidence" value="ECO:0007669"/>
    <property type="project" value="InterPro"/>
</dbReference>
<evidence type="ECO:0000259" key="5">
    <source>
        <dbReference type="PROSITE" id="PS50893"/>
    </source>
</evidence>
<name>A0A7C4AS76_9BACT</name>
<dbReference type="Pfam" id="PF00005">
    <property type="entry name" value="ABC_tran"/>
    <property type="match status" value="1"/>
</dbReference>
<dbReference type="PROSITE" id="PS00211">
    <property type="entry name" value="ABC_TRANSPORTER_1"/>
    <property type="match status" value="1"/>
</dbReference>
<dbReference type="SMART" id="SM00382">
    <property type="entry name" value="AAA"/>
    <property type="match status" value="1"/>
</dbReference>
<dbReference type="AlphaFoldDB" id="A0A7C4AS76"/>
<dbReference type="InterPro" id="IPR050319">
    <property type="entry name" value="ABC_transp_ATP-bind"/>
</dbReference>
<dbReference type="EMBL" id="DTGT01000228">
    <property type="protein sequence ID" value="HGH61087.1"/>
    <property type="molecule type" value="Genomic_DNA"/>
</dbReference>
<dbReference type="NCBIfam" id="TIGR01727">
    <property type="entry name" value="oligo_HPY"/>
    <property type="match status" value="1"/>
</dbReference>
<dbReference type="PANTHER" id="PTHR43776:SF7">
    <property type="entry name" value="D,D-DIPEPTIDE TRANSPORT ATP-BINDING PROTEIN DDPF-RELATED"/>
    <property type="match status" value="1"/>
</dbReference>
<dbReference type="Gene3D" id="3.40.50.300">
    <property type="entry name" value="P-loop containing nucleotide triphosphate hydrolases"/>
    <property type="match status" value="1"/>
</dbReference>
<evidence type="ECO:0000256" key="1">
    <source>
        <dbReference type="ARBA" id="ARBA00005417"/>
    </source>
</evidence>
<comment type="similarity">
    <text evidence="1">Belongs to the ABC transporter superfamily.</text>
</comment>
<dbReference type="SUPFAM" id="SSF52540">
    <property type="entry name" value="P-loop containing nucleoside triphosphate hydrolases"/>
    <property type="match status" value="1"/>
</dbReference>
<dbReference type="InterPro" id="IPR003593">
    <property type="entry name" value="AAA+_ATPase"/>
</dbReference>
<dbReference type="InterPro" id="IPR017871">
    <property type="entry name" value="ABC_transporter-like_CS"/>
</dbReference>
<dbReference type="Pfam" id="PF08352">
    <property type="entry name" value="oligo_HPY"/>
    <property type="match status" value="1"/>
</dbReference>
<dbReference type="InterPro" id="IPR003439">
    <property type="entry name" value="ABC_transporter-like_ATP-bd"/>
</dbReference>